<keyword evidence="1 6" id="KW-0813">Transport</keyword>
<dbReference type="Proteomes" id="UP001163714">
    <property type="component" value="Unassembled WGS sequence"/>
</dbReference>
<gene>
    <name evidence="6" type="primary">dabA</name>
    <name evidence="7" type="ORF">OHT75_10610</name>
</gene>
<dbReference type="RefSeq" id="WP_264726450.1">
    <property type="nucleotide sequence ID" value="NZ_JAPDMX010000025.1"/>
</dbReference>
<evidence type="ECO:0000256" key="5">
    <source>
        <dbReference type="ARBA" id="ARBA00023136"/>
    </source>
</evidence>
<comment type="similarity">
    <text evidence="6">Belongs to the inorganic carbon transporter (TC 9.A.2) DabA family.</text>
</comment>
<comment type="subunit">
    <text evidence="6">Forms a complex with DabB.</text>
</comment>
<dbReference type="Pfam" id="PF10070">
    <property type="entry name" value="DabA"/>
    <property type="match status" value="1"/>
</dbReference>
<keyword evidence="3 6" id="KW-0479">Metal-binding</keyword>
<name>A0ABT3IA53_9GAMM</name>
<evidence type="ECO:0000256" key="4">
    <source>
        <dbReference type="ARBA" id="ARBA00022833"/>
    </source>
</evidence>
<proteinExistence type="inferred from homology"/>
<feature type="binding site" evidence="6">
    <location>
        <position position="352"/>
    </location>
    <ligand>
        <name>Zn(2+)</name>
        <dbReference type="ChEBI" id="CHEBI:29105"/>
    </ligand>
</feature>
<comment type="subcellular location">
    <subcellularLocation>
        <location evidence="6">Cell membrane</location>
        <topology evidence="6">Peripheral membrane protein</topology>
    </subcellularLocation>
</comment>
<feature type="binding site" evidence="6">
    <location>
        <position position="510"/>
    </location>
    <ligand>
        <name>Zn(2+)</name>
        <dbReference type="ChEBI" id="CHEBI:29105"/>
    </ligand>
</feature>
<keyword evidence="5 6" id="KW-0472">Membrane</keyword>
<keyword evidence="8" id="KW-1185">Reference proteome</keyword>
<evidence type="ECO:0000313" key="7">
    <source>
        <dbReference type="EMBL" id="MCW3172931.1"/>
    </source>
</evidence>
<feature type="binding site" evidence="6">
    <location>
        <position position="525"/>
    </location>
    <ligand>
        <name>Zn(2+)</name>
        <dbReference type="ChEBI" id="CHEBI:29105"/>
    </ligand>
</feature>
<evidence type="ECO:0000313" key="8">
    <source>
        <dbReference type="Proteomes" id="UP001163714"/>
    </source>
</evidence>
<keyword evidence="2 6" id="KW-1003">Cell membrane</keyword>
<evidence type="ECO:0000256" key="3">
    <source>
        <dbReference type="ARBA" id="ARBA00022723"/>
    </source>
</evidence>
<protein>
    <recommendedName>
        <fullName evidence="6">Probable inorganic carbon transporter subunit DabA</fullName>
    </recommendedName>
</protein>
<dbReference type="PANTHER" id="PTHR38344:SF1">
    <property type="entry name" value="INORGANIC CARBON TRANSPORTER SUBUNIT DABA-RELATED"/>
    <property type="match status" value="1"/>
</dbReference>
<reference evidence="7" key="1">
    <citation type="submission" date="2022-10" db="EMBL/GenBank/DDBJ databases">
        <title>Shewanella flava sp. nov, isolated from the estuary of the Fenhe River into the Yellow River.</title>
        <authorList>
            <person name="Li Y."/>
        </authorList>
    </citation>
    <scope>NUCLEOTIDE SEQUENCE</scope>
    <source>
        <strain evidence="7">FYR11-62</strain>
    </source>
</reference>
<dbReference type="EMBL" id="JAPDMX010000025">
    <property type="protein sequence ID" value="MCW3172931.1"/>
    <property type="molecule type" value="Genomic_DNA"/>
</dbReference>
<dbReference type="HAMAP" id="MF_01871">
    <property type="entry name" value="DabA"/>
    <property type="match status" value="1"/>
</dbReference>
<sequence length="815" mass="92620">MSAINQSAFVLQLTDKQLSQLTAASLNIAPAWPLDQMIAVNPLWQMRDQPIEQVSARVSALNNIHYLMPQQYYAERYAQGEINPAALRLAAKQQQSALSVVELVDYLDQPISAAHWHNIADLLDAQREQHKMTWRDEIVHQISQFCAAYYQNKSHQSASSIDINQQVKASSLYSHWLEITRYDKGLSILMDEPGLNQWFAQLPQEPELLLAQALDELHITDELVEPYAHALLLDINGWASWIAYLRWQGELYSTPNNDMLQLIAIRMAWELVIWRYVKAQQHHRFTALAAAWLTEKNQLPHLIRQHEQINKPLWVWAKAAELSYQNCLNTQLVSADKQTVTTAKLQAAFCIDVRSEVIRRALEAQSNDIQTIGFAGFFGLPIEYQPKGRTLARPQLPGLLKPIIRVSQIADTPVQTINTKARWQAWTQSAPAAFSMVESMGWLYAFNLLKKSFFASGCAHPINRLTHQTHWHLEKESQPLSVSDKAQLAQGILLAMGLTEFATTVLLVGHGSHTTNNLHAAGLDCGACGGQTGEVNVRVLAQLLNDVEVRVELERLGIQLPTTTRFVAALHNTTTDRIECFASELESEVVLWLQGATALAQRERIVNIAPQMQKRSAQALDKFYQKLSRDWSEVRPEWGLANNAAFIVAPRSWTRNIDLKGRCFLHDYQWQNDQKFALLTLIITAPMIVTHWINMQYNASVADNHKYGSGNKLLHNAVAGHIGVFEGNGGDLRIGLPMQSVHDGKKWMHQPQRLSVYVAAPRQAIEQIVAKHDNVRWLVDNEWLYLLRWADDAVIERYYQGRWQVQEVNTHESLY</sequence>
<evidence type="ECO:0000256" key="2">
    <source>
        <dbReference type="ARBA" id="ARBA00022475"/>
    </source>
</evidence>
<keyword evidence="4 6" id="KW-0862">Zinc</keyword>
<dbReference type="InterPro" id="IPR018752">
    <property type="entry name" value="DabA"/>
</dbReference>
<comment type="function">
    <text evidence="6">Part of an energy-coupled inorganic carbon pump.</text>
</comment>
<evidence type="ECO:0000256" key="1">
    <source>
        <dbReference type="ARBA" id="ARBA00022448"/>
    </source>
</evidence>
<dbReference type="PANTHER" id="PTHR38344">
    <property type="entry name" value="UPF0753 PROTEIN AQ_863"/>
    <property type="match status" value="1"/>
</dbReference>
<feature type="binding site" evidence="6">
    <location>
        <position position="350"/>
    </location>
    <ligand>
        <name>Zn(2+)</name>
        <dbReference type="ChEBI" id="CHEBI:29105"/>
    </ligand>
</feature>
<accession>A0ABT3IA53</accession>
<evidence type="ECO:0000256" key="6">
    <source>
        <dbReference type="HAMAP-Rule" id="MF_01871"/>
    </source>
</evidence>
<comment type="cofactor">
    <cofactor evidence="6">
        <name>Zn(2+)</name>
        <dbReference type="ChEBI" id="CHEBI:29105"/>
    </cofactor>
</comment>
<comment type="caution">
    <text evidence="7">The sequence shown here is derived from an EMBL/GenBank/DDBJ whole genome shotgun (WGS) entry which is preliminary data.</text>
</comment>
<organism evidence="7 8">
    <name type="scientific">Shewanella subflava</name>
    <dbReference type="NCBI Taxonomy" id="2986476"/>
    <lineage>
        <taxon>Bacteria</taxon>
        <taxon>Pseudomonadati</taxon>
        <taxon>Pseudomonadota</taxon>
        <taxon>Gammaproteobacteria</taxon>
        <taxon>Alteromonadales</taxon>
        <taxon>Shewanellaceae</taxon>
        <taxon>Shewanella</taxon>
    </lineage>
</organism>